<evidence type="ECO:0000313" key="2">
    <source>
        <dbReference type="Proteomes" id="UP000683360"/>
    </source>
</evidence>
<keyword evidence="2" id="KW-1185">Reference proteome</keyword>
<dbReference type="PANTHER" id="PTHR13943">
    <property type="entry name" value="HRAS-LIKE SUPPRESSOR - RELATED"/>
    <property type="match status" value="1"/>
</dbReference>
<dbReference type="GO" id="GO:0008970">
    <property type="term" value="F:phospholipase A1 activity"/>
    <property type="evidence" value="ECO:0007669"/>
    <property type="project" value="UniProtKB-EC"/>
</dbReference>
<dbReference type="EC" id="3.1.1.4" evidence="1"/>
<keyword evidence="1" id="KW-0378">Hydrolase</keyword>
<dbReference type="Gene3D" id="3.90.1720.10">
    <property type="entry name" value="endopeptidase domain like (from Nostoc punctiforme)"/>
    <property type="match status" value="2"/>
</dbReference>
<evidence type="ECO:0000313" key="1">
    <source>
        <dbReference type="EMBL" id="CAG2200912.1"/>
    </source>
</evidence>
<dbReference type="PANTHER" id="PTHR13943:SF77">
    <property type="entry name" value="LRAT DOMAIN-CONTAINING PROTEIN"/>
    <property type="match status" value="1"/>
</dbReference>
<dbReference type="EMBL" id="CAJPWZ010000794">
    <property type="protein sequence ID" value="CAG2200912.1"/>
    <property type="molecule type" value="Genomic_DNA"/>
</dbReference>
<dbReference type="EC" id="3.1.1.32" evidence="1"/>
<dbReference type="GO" id="GO:0005737">
    <property type="term" value="C:cytoplasm"/>
    <property type="evidence" value="ECO:0007669"/>
    <property type="project" value="TreeGrafter"/>
</dbReference>
<comment type="caution">
    <text evidence="1">The sequence shown here is derived from an EMBL/GenBank/DDBJ whole genome shotgun (WGS) entry which is preliminary data.</text>
</comment>
<proteinExistence type="predicted"/>
<organism evidence="1 2">
    <name type="scientific">Mytilus edulis</name>
    <name type="common">Blue mussel</name>
    <dbReference type="NCBI Taxonomy" id="6550"/>
    <lineage>
        <taxon>Eukaryota</taxon>
        <taxon>Metazoa</taxon>
        <taxon>Spiralia</taxon>
        <taxon>Lophotrochozoa</taxon>
        <taxon>Mollusca</taxon>
        <taxon>Bivalvia</taxon>
        <taxon>Autobranchia</taxon>
        <taxon>Pteriomorphia</taxon>
        <taxon>Mytilida</taxon>
        <taxon>Mytiloidea</taxon>
        <taxon>Mytilidae</taxon>
        <taxon>Mytilinae</taxon>
        <taxon>Mytilus</taxon>
    </lineage>
</organism>
<dbReference type="GO" id="GO:0070292">
    <property type="term" value="P:N-acylphosphatidylethanolamine metabolic process"/>
    <property type="evidence" value="ECO:0007669"/>
    <property type="project" value="TreeGrafter"/>
</dbReference>
<dbReference type="InterPro" id="IPR051496">
    <property type="entry name" value="H-rev107_PLA/AT"/>
</dbReference>
<reference evidence="1" key="1">
    <citation type="submission" date="2021-03" db="EMBL/GenBank/DDBJ databases">
        <authorList>
            <person name="Bekaert M."/>
        </authorList>
    </citation>
    <scope>NUCLEOTIDE SEQUENCE</scope>
</reference>
<name>A0A8S3R1F2_MYTED</name>
<protein>
    <submittedName>
        <fullName evidence="1">PLA2G16</fullName>
        <ecNumber evidence="1">3.1.1.32</ecNumber>
        <ecNumber evidence="1">3.1.1.4</ecNumber>
    </submittedName>
</protein>
<sequence length="191" mass="21708">MQIMARDSELDHNKQVLAELRKGDLVEIKRWEYMYSHWAVYSGRWRYFLTAKKDICSLFSLYEIYEKETSGNNSRKGKVIHLTGIAGPSNSNSNSSHLFYICGEPFDKAIVKEEEYWSVVGNSKAENNNRKGKVIHLTGIAGPSNSNSNSSHLFYICGEPFDKAIVKKEEFWSVVGNSKAEINNSAQDQTL</sequence>
<dbReference type="GO" id="GO:0004623">
    <property type="term" value="F:phospholipase A2 activity"/>
    <property type="evidence" value="ECO:0007669"/>
    <property type="project" value="UniProtKB-EC"/>
</dbReference>
<dbReference type="OrthoDB" id="421951at2759"/>
<gene>
    <name evidence="1" type="ORF">MEDL_15550</name>
</gene>
<dbReference type="AlphaFoldDB" id="A0A8S3R1F2"/>
<dbReference type="Proteomes" id="UP000683360">
    <property type="component" value="Unassembled WGS sequence"/>
</dbReference>
<dbReference type="GO" id="GO:0016410">
    <property type="term" value="F:N-acyltransferase activity"/>
    <property type="evidence" value="ECO:0007669"/>
    <property type="project" value="TreeGrafter"/>
</dbReference>
<accession>A0A8S3R1F2</accession>